<evidence type="ECO:0000259" key="2">
    <source>
        <dbReference type="Pfam" id="PF14358"/>
    </source>
</evidence>
<evidence type="ECO:0000313" key="4">
    <source>
        <dbReference type="Proteomes" id="UP000007347"/>
    </source>
</evidence>
<keyword evidence="1" id="KW-0812">Transmembrane</keyword>
<organism evidence="3 4">
    <name type="scientific">Desulfobacula toluolica (strain DSM 7467 / Tol2)</name>
    <dbReference type="NCBI Taxonomy" id="651182"/>
    <lineage>
        <taxon>Bacteria</taxon>
        <taxon>Pseudomonadati</taxon>
        <taxon>Thermodesulfobacteriota</taxon>
        <taxon>Desulfobacteria</taxon>
        <taxon>Desulfobacterales</taxon>
        <taxon>Desulfobacteraceae</taxon>
        <taxon>Desulfobacula</taxon>
    </lineage>
</organism>
<accession>K0NB22</accession>
<gene>
    <name evidence="3" type="ordered locus">TOL2_C33020</name>
</gene>
<evidence type="ECO:0000313" key="3">
    <source>
        <dbReference type="EMBL" id="CCK81459.1"/>
    </source>
</evidence>
<feature type="transmembrane region" description="Helical" evidence="1">
    <location>
        <begin position="47"/>
        <end position="68"/>
    </location>
</feature>
<dbReference type="AlphaFoldDB" id="K0NB22"/>
<name>K0NB22_DESTT</name>
<dbReference type="STRING" id="651182.TOL2_C33020"/>
<keyword evidence="1" id="KW-0472">Membrane</keyword>
<dbReference type="InterPro" id="IPR025517">
    <property type="entry name" value="DUF4405"/>
</dbReference>
<dbReference type="KEGG" id="dto:TOL2_C33020"/>
<dbReference type="Proteomes" id="UP000007347">
    <property type="component" value="Chromosome"/>
</dbReference>
<dbReference type="Pfam" id="PF14358">
    <property type="entry name" value="DUF4405"/>
    <property type="match status" value="1"/>
</dbReference>
<dbReference type="RefSeq" id="WP_014958648.1">
    <property type="nucleotide sequence ID" value="NC_018645.1"/>
</dbReference>
<reference evidence="3 4" key="1">
    <citation type="journal article" date="2013" name="Environ. Microbiol.">
        <title>Complete genome, catabolic sub-proteomes and key-metabolites of Desulfobacula toluolica Tol2, a marine, aromatic compound-degrading, sulfate-reducing bacterium.</title>
        <authorList>
            <person name="Wohlbrand L."/>
            <person name="Jacob J.H."/>
            <person name="Kube M."/>
            <person name="Mussmann M."/>
            <person name="Jarling R."/>
            <person name="Beck A."/>
            <person name="Amann R."/>
            <person name="Wilkes H."/>
            <person name="Reinhardt R."/>
            <person name="Rabus R."/>
        </authorList>
    </citation>
    <scope>NUCLEOTIDE SEQUENCE [LARGE SCALE GENOMIC DNA]</scope>
    <source>
        <strain evidence="4">DSM 7467 / Tol2</strain>
    </source>
</reference>
<dbReference type="OrthoDB" id="9803781at2"/>
<feature type="domain" description="Flavinylation-associated cytochrome" evidence="2">
    <location>
        <begin position="5"/>
        <end position="71"/>
    </location>
</feature>
<proteinExistence type="predicted"/>
<evidence type="ECO:0000256" key="1">
    <source>
        <dbReference type="SAM" id="Phobius"/>
    </source>
</evidence>
<dbReference type="HOGENOM" id="CLU_089995_0_0_7"/>
<feature type="transmembrane region" description="Helical" evidence="1">
    <location>
        <begin position="7"/>
        <end position="27"/>
    </location>
</feature>
<protein>
    <submittedName>
        <fullName evidence="3">Conserved uncharacterized protein</fullName>
    </submittedName>
</protein>
<sequence>MIKRITSLTLAFSGLTLLVSSIVLYIGPPSHVGHFSPWSFWGLSKHHWGAMHLNGGILFCIAMLIHVYHNWRLLISYMKRKKKQPPVSSYIPVFLSLVLTLFVCTGSYHNATPMKQIMGVARGLKMNLVQKYSSPPYGRSSDYPVAVIAAYMGWNTKAAFKQLQDNNIIVDSPKQPLMEVARKNRTTIGHLLDIMHTN</sequence>
<dbReference type="EMBL" id="FO203503">
    <property type="protein sequence ID" value="CCK81459.1"/>
    <property type="molecule type" value="Genomic_DNA"/>
</dbReference>
<feature type="transmembrane region" description="Helical" evidence="1">
    <location>
        <begin position="89"/>
        <end position="108"/>
    </location>
</feature>
<keyword evidence="4" id="KW-1185">Reference proteome</keyword>
<keyword evidence="1" id="KW-1133">Transmembrane helix</keyword>